<dbReference type="GO" id="GO:0005886">
    <property type="term" value="C:plasma membrane"/>
    <property type="evidence" value="ECO:0007669"/>
    <property type="project" value="UniProtKB-SubCell"/>
</dbReference>
<evidence type="ECO:0000256" key="6">
    <source>
        <dbReference type="RuleBase" id="RU004057"/>
    </source>
</evidence>
<keyword evidence="5 7" id="KW-0472">Membrane</keyword>
<sequence>MAQTTLLDAVLSVGPLLVPISIASVVMVLCVIERLMALRHSRVVPKRFVHCVLTQVEEGAVDKSGALDLCEENSSLIANVFEAGLRRWGRPAVEVEQAILDEGERAAADLRKYVRVISGVSQLCPLFGLLGTVWGMRTSFNAIAGESAMGKPELLAGGISEALMSTAAGLAVAIPAMIAYLHLTGRIDTLVGQIDRHGQELVNLISAEAIEERGTARPRKTKRAA</sequence>
<dbReference type="EMBL" id="CP036349">
    <property type="protein sequence ID" value="QDV75369.1"/>
    <property type="molecule type" value="Genomic_DNA"/>
</dbReference>
<evidence type="ECO:0000313" key="10">
    <source>
        <dbReference type="Proteomes" id="UP000316426"/>
    </source>
</evidence>
<evidence type="ECO:0000256" key="2">
    <source>
        <dbReference type="ARBA" id="ARBA00022475"/>
    </source>
</evidence>
<dbReference type="PANTHER" id="PTHR30625:SF11">
    <property type="entry name" value="MOTA_TOLQ_EXBB PROTON CHANNEL DOMAIN-CONTAINING PROTEIN"/>
    <property type="match status" value="1"/>
</dbReference>
<keyword evidence="4 7" id="KW-1133">Transmembrane helix</keyword>
<feature type="transmembrane region" description="Helical" evidence="7">
    <location>
        <begin position="154"/>
        <end position="181"/>
    </location>
</feature>
<feature type="transmembrane region" description="Helical" evidence="7">
    <location>
        <begin position="113"/>
        <end position="134"/>
    </location>
</feature>
<dbReference type="Proteomes" id="UP000316426">
    <property type="component" value="Chromosome"/>
</dbReference>
<dbReference type="AlphaFoldDB" id="A0A518KC93"/>
<evidence type="ECO:0000256" key="4">
    <source>
        <dbReference type="ARBA" id="ARBA00022989"/>
    </source>
</evidence>
<keyword evidence="2" id="KW-1003">Cell membrane</keyword>
<keyword evidence="3 7" id="KW-0812">Transmembrane</keyword>
<evidence type="ECO:0000313" key="9">
    <source>
        <dbReference type="EMBL" id="QDV75369.1"/>
    </source>
</evidence>
<proteinExistence type="inferred from homology"/>
<dbReference type="GO" id="GO:0017038">
    <property type="term" value="P:protein import"/>
    <property type="evidence" value="ECO:0007669"/>
    <property type="project" value="TreeGrafter"/>
</dbReference>
<feature type="domain" description="MotA/TolQ/ExbB proton channel" evidence="8">
    <location>
        <begin position="75"/>
        <end position="195"/>
    </location>
</feature>
<evidence type="ECO:0000259" key="8">
    <source>
        <dbReference type="Pfam" id="PF01618"/>
    </source>
</evidence>
<organism evidence="9 10">
    <name type="scientific">Botrimarina mediterranea</name>
    <dbReference type="NCBI Taxonomy" id="2528022"/>
    <lineage>
        <taxon>Bacteria</taxon>
        <taxon>Pseudomonadati</taxon>
        <taxon>Planctomycetota</taxon>
        <taxon>Planctomycetia</taxon>
        <taxon>Pirellulales</taxon>
        <taxon>Lacipirellulaceae</taxon>
        <taxon>Botrimarina</taxon>
    </lineage>
</organism>
<dbReference type="RefSeq" id="WP_145114590.1">
    <property type="nucleotide sequence ID" value="NZ_CP036349.1"/>
</dbReference>
<comment type="similarity">
    <text evidence="6">Belongs to the exbB/tolQ family.</text>
</comment>
<dbReference type="InterPro" id="IPR050790">
    <property type="entry name" value="ExbB/TolQ_transport"/>
</dbReference>
<name>A0A518KC93_9BACT</name>
<protein>
    <submittedName>
        <fullName evidence="9">Biopolymer transport protein ExbB</fullName>
    </submittedName>
</protein>
<evidence type="ECO:0000256" key="5">
    <source>
        <dbReference type="ARBA" id="ARBA00023136"/>
    </source>
</evidence>
<dbReference type="KEGG" id="bmei:Spa11_35850"/>
<comment type="subcellular location">
    <subcellularLocation>
        <location evidence="1">Cell membrane</location>
        <topology evidence="1">Multi-pass membrane protein</topology>
    </subcellularLocation>
    <subcellularLocation>
        <location evidence="6">Membrane</location>
        <topology evidence="6">Multi-pass membrane protein</topology>
    </subcellularLocation>
</comment>
<evidence type="ECO:0000256" key="7">
    <source>
        <dbReference type="SAM" id="Phobius"/>
    </source>
</evidence>
<evidence type="ECO:0000256" key="1">
    <source>
        <dbReference type="ARBA" id="ARBA00004651"/>
    </source>
</evidence>
<feature type="transmembrane region" description="Helical" evidence="7">
    <location>
        <begin position="12"/>
        <end position="32"/>
    </location>
</feature>
<keyword evidence="10" id="KW-1185">Reference proteome</keyword>
<accession>A0A518KC93</accession>
<dbReference type="PANTHER" id="PTHR30625">
    <property type="entry name" value="PROTEIN TOLQ"/>
    <property type="match status" value="1"/>
</dbReference>
<gene>
    <name evidence="9" type="primary">exbB_2</name>
    <name evidence="9" type="ORF">Spa11_35850</name>
</gene>
<keyword evidence="6" id="KW-0813">Transport</keyword>
<reference evidence="9 10" key="1">
    <citation type="submission" date="2019-02" db="EMBL/GenBank/DDBJ databases">
        <title>Deep-cultivation of Planctomycetes and their phenomic and genomic characterization uncovers novel biology.</title>
        <authorList>
            <person name="Wiegand S."/>
            <person name="Jogler M."/>
            <person name="Boedeker C."/>
            <person name="Pinto D."/>
            <person name="Vollmers J."/>
            <person name="Rivas-Marin E."/>
            <person name="Kohn T."/>
            <person name="Peeters S.H."/>
            <person name="Heuer A."/>
            <person name="Rast P."/>
            <person name="Oberbeckmann S."/>
            <person name="Bunk B."/>
            <person name="Jeske O."/>
            <person name="Meyerdierks A."/>
            <person name="Storesund J.E."/>
            <person name="Kallscheuer N."/>
            <person name="Luecker S."/>
            <person name="Lage O.M."/>
            <person name="Pohl T."/>
            <person name="Merkel B.J."/>
            <person name="Hornburger P."/>
            <person name="Mueller R.-W."/>
            <person name="Bruemmer F."/>
            <person name="Labrenz M."/>
            <person name="Spormann A.M."/>
            <person name="Op den Camp H."/>
            <person name="Overmann J."/>
            <person name="Amann R."/>
            <person name="Jetten M.S.M."/>
            <person name="Mascher T."/>
            <person name="Medema M.H."/>
            <person name="Devos D.P."/>
            <person name="Kaster A.-K."/>
            <person name="Ovreas L."/>
            <person name="Rohde M."/>
            <person name="Galperin M.Y."/>
            <person name="Jogler C."/>
        </authorList>
    </citation>
    <scope>NUCLEOTIDE SEQUENCE [LARGE SCALE GENOMIC DNA]</scope>
    <source>
        <strain evidence="9 10">Spa11</strain>
    </source>
</reference>
<dbReference type="InterPro" id="IPR002898">
    <property type="entry name" value="MotA_ExbB_proton_chnl"/>
</dbReference>
<dbReference type="Pfam" id="PF01618">
    <property type="entry name" value="MotA_ExbB"/>
    <property type="match status" value="1"/>
</dbReference>
<keyword evidence="6" id="KW-0653">Protein transport</keyword>
<evidence type="ECO:0000256" key="3">
    <source>
        <dbReference type="ARBA" id="ARBA00022692"/>
    </source>
</evidence>